<dbReference type="Proteomes" id="UP000288716">
    <property type="component" value="Unassembled WGS sequence"/>
</dbReference>
<reference evidence="5 6" key="1">
    <citation type="journal article" date="2018" name="Gigascience">
        <title>Genomes of trombidid mites reveal novel predicted allergens and laterally-transferred genes associated with secondary metabolism.</title>
        <authorList>
            <person name="Dong X."/>
            <person name="Chaisiri K."/>
            <person name="Xia D."/>
            <person name="Armstrong S.D."/>
            <person name="Fang Y."/>
            <person name="Donnelly M.J."/>
            <person name="Kadowaki T."/>
            <person name="McGarry J.W."/>
            <person name="Darby A.C."/>
            <person name="Makepeace B.L."/>
        </authorList>
    </citation>
    <scope>NUCLEOTIDE SEQUENCE [LARGE SCALE GENOMIC DNA]</scope>
    <source>
        <strain evidence="5">UoL-UT</strain>
    </source>
</reference>
<feature type="domain" description="CUB" evidence="4">
    <location>
        <begin position="3"/>
        <end position="121"/>
    </location>
</feature>
<dbReference type="SMART" id="SM00042">
    <property type="entry name" value="CUB"/>
    <property type="match status" value="2"/>
</dbReference>
<comment type="caution">
    <text evidence="3">Lacks conserved residue(s) required for the propagation of feature annotation.</text>
</comment>
<feature type="non-terminal residue" evidence="5">
    <location>
        <position position="1"/>
    </location>
</feature>
<proteinExistence type="predicted"/>
<dbReference type="OrthoDB" id="10020456at2759"/>
<evidence type="ECO:0000313" key="6">
    <source>
        <dbReference type="Proteomes" id="UP000288716"/>
    </source>
</evidence>
<evidence type="ECO:0000256" key="2">
    <source>
        <dbReference type="ARBA" id="ARBA00023157"/>
    </source>
</evidence>
<sequence length="330" mass="37651">EECVFNFNSETAKSGNFTTPNWPYNYANNLRCTYNFQGNEFESTNITFIEFKLEPPFPKGCLTDYIDVSTITVYNVKMLIGRYCGSVVPLPVLSMHPKTEIIFKSNHVINSTGFLGVYHFIDESKIGPPKVIGRKSTTKCGGMETGSGGVIMTPNFPNSFNKQEDCVWLIRVQQDEHIYLRVIELQLFGSIANCKEAHLAIYDGYENFDHYPKEPKRLCGDLKYYKSLDDKVELSPRNRMLIRFRSEITAPQWDEQVAAQKVVGFKLVWTAVKFKLKGECSDFLCQSSEFCLNPKTGSNCQQTYFFCIDRSLLCNGVPNCSEQDTTDEDK</sequence>
<dbReference type="CDD" id="cd00041">
    <property type="entry name" value="CUB"/>
    <property type="match status" value="2"/>
</dbReference>
<keyword evidence="1" id="KW-0677">Repeat</keyword>
<dbReference type="PANTHER" id="PTHR24251">
    <property type="entry name" value="OVOCHYMASE-RELATED"/>
    <property type="match status" value="1"/>
</dbReference>
<dbReference type="VEuPathDB" id="VectorBase:LDEU000969"/>
<evidence type="ECO:0000259" key="4">
    <source>
        <dbReference type="PROSITE" id="PS01180"/>
    </source>
</evidence>
<dbReference type="Gene3D" id="2.60.120.290">
    <property type="entry name" value="Spermadhesin, CUB domain"/>
    <property type="match status" value="2"/>
</dbReference>
<accession>A0A443SU73</accession>
<dbReference type="SUPFAM" id="SSF49854">
    <property type="entry name" value="Spermadhesin, CUB domain"/>
    <property type="match status" value="2"/>
</dbReference>
<gene>
    <name evidence="5" type="ORF">B4U80_00776</name>
</gene>
<organism evidence="5 6">
    <name type="scientific">Leptotrombidium deliense</name>
    <dbReference type="NCBI Taxonomy" id="299467"/>
    <lineage>
        <taxon>Eukaryota</taxon>
        <taxon>Metazoa</taxon>
        <taxon>Ecdysozoa</taxon>
        <taxon>Arthropoda</taxon>
        <taxon>Chelicerata</taxon>
        <taxon>Arachnida</taxon>
        <taxon>Acari</taxon>
        <taxon>Acariformes</taxon>
        <taxon>Trombidiformes</taxon>
        <taxon>Prostigmata</taxon>
        <taxon>Anystina</taxon>
        <taxon>Parasitengona</taxon>
        <taxon>Trombiculoidea</taxon>
        <taxon>Trombiculidae</taxon>
        <taxon>Leptotrombidium</taxon>
    </lineage>
</organism>
<evidence type="ECO:0000256" key="1">
    <source>
        <dbReference type="ARBA" id="ARBA00022737"/>
    </source>
</evidence>
<keyword evidence="6" id="KW-1185">Reference proteome</keyword>
<comment type="caution">
    <text evidence="5">The sequence shown here is derived from an EMBL/GenBank/DDBJ whole genome shotgun (WGS) entry which is preliminary data.</text>
</comment>
<dbReference type="InterPro" id="IPR000859">
    <property type="entry name" value="CUB_dom"/>
</dbReference>
<feature type="non-terminal residue" evidence="5">
    <location>
        <position position="330"/>
    </location>
</feature>
<keyword evidence="2" id="KW-1015">Disulfide bond</keyword>
<evidence type="ECO:0000313" key="5">
    <source>
        <dbReference type="EMBL" id="RWS31071.1"/>
    </source>
</evidence>
<dbReference type="STRING" id="299467.A0A443SU73"/>
<dbReference type="InterPro" id="IPR035914">
    <property type="entry name" value="Sperma_CUB_dom_sf"/>
</dbReference>
<dbReference type="EMBL" id="NCKV01000279">
    <property type="protein sequence ID" value="RWS31071.1"/>
    <property type="molecule type" value="Genomic_DNA"/>
</dbReference>
<dbReference type="Pfam" id="PF00431">
    <property type="entry name" value="CUB"/>
    <property type="match status" value="2"/>
</dbReference>
<evidence type="ECO:0000256" key="3">
    <source>
        <dbReference type="PROSITE-ProRule" id="PRU00059"/>
    </source>
</evidence>
<feature type="domain" description="CUB" evidence="4">
    <location>
        <begin position="140"/>
        <end position="272"/>
    </location>
</feature>
<protein>
    <submittedName>
        <fullName evidence="5">Suppressor of tumorigenicity 14 protein-like protein</fullName>
    </submittedName>
</protein>
<name>A0A443SU73_9ACAR</name>
<dbReference type="AlphaFoldDB" id="A0A443SU73"/>
<dbReference type="PROSITE" id="PS01180">
    <property type="entry name" value="CUB"/>
    <property type="match status" value="2"/>
</dbReference>